<name>G3JAK9_CORMM</name>
<reference evidence="2 3" key="1">
    <citation type="journal article" date="2011" name="Genome Biol.">
        <title>Genome sequence of the insect pathogenic fungus Cordyceps militaris, a valued traditional Chinese medicine.</title>
        <authorList>
            <person name="Zheng P."/>
            <person name="Xia Y."/>
            <person name="Xiao G."/>
            <person name="Xiong C."/>
            <person name="Hu X."/>
            <person name="Zhang S."/>
            <person name="Zheng H."/>
            <person name="Huang Y."/>
            <person name="Zhou Y."/>
            <person name="Wang S."/>
            <person name="Zhao G.P."/>
            <person name="Liu X."/>
            <person name="St Leger R.J."/>
            <person name="Wang C."/>
        </authorList>
    </citation>
    <scope>NUCLEOTIDE SEQUENCE [LARGE SCALE GENOMIC DNA]</scope>
    <source>
        <strain evidence="2 3">CM01</strain>
    </source>
</reference>
<dbReference type="GeneID" id="18164623"/>
<dbReference type="AlphaFoldDB" id="G3JAK9"/>
<dbReference type="EMBL" id="JH126400">
    <property type="protein sequence ID" value="EGX94325.1"/>
    <property type="molecule type" value="Genomic_DNA"/>
</dbReference>
<accession>G3JAK9</accession>
<dbReference type="InParanoid" id="G3JAK9"/>
<proteinExistence type="predicted"/>
<organism evidence="2 3">
    <name type="scientific">Cordyceps militaris (strain CM01)</name>
    <name type="common">Caterpillar fungus</name>
    <dbReference type="NCBI Taxonomy" id="983644"/>
    <lineage>
        <taxon>Eukaryota</taxon>
        <taxon>Fungi</taxon>
        <taxon>Dikarya</taxon>
        <taxon>Ascomycota</taxon>
        <taxon>Pezizomycotina</taxon>
        <taxon>Sordariomycetes</taxon>
        <taxon>Hypocreomycetidae</taxon>
        <taxon>Hypocreales</taxon>
        <taxon>Cordycipitaceae</taxon>
        <taxon>Cordyceps</taxon>
    </lineage>
</organism>
<sequence>MASNANGVRTYCPSATRRAKGIRLRQKSKLRSAEAARGQPACHVVTGPTLSRTEEIDERDEQGMGKLTSIIT</sequence>
<gene>
    <name evidence="2" type="ORF">CCM_02596</name>
</gene>
<dbReference type="VEuPathDB" id="FungiDB:CCM_02596"/>
<evidence type="ECO:0000256" key="1">
    <source>
        <dbReference type="SAM" id="MobiDB-lite"/>
    </source>
</evidence>
<dbReference type="RefSeq" id="XP_006667811.1">
    <property type="nucleotide sequence ID" value="XM_006667748.1"/>
</dbReference>
<evidence type="ECO:0000313" key="2">
    <source>
        <dbReference type="EMBL" id="EGX94325.1"/>
    </source>
</evidence>
<dbReference type="HOGENOM" id="CLU_2722144_0_0_1"/>
<dbReference type="Proteomes" id="UP000001610">
    <property type="component" value="Unassembled WGS sequence"/>
</dbReference>
<evidence type="ECO:0000313" key="3">
    <source>
        <dbReference type="Proteomes" id="UP000001610"/>
    </source>
</evidence>
<protein>
    <submittedName>
        <fullName evidence="2">Uncharacterized protein</fullName>
    </submittedName>
</protein>
<keyword evidence="3" id="KW-1185">Reference proteome</keyword>
<dbReference type="KEGG" id="cmt:CCM_02596"/>
<feature type="region of interest" description="Disordered" evidence="1">
    <location>
        <begin position="21"/>
        <end position="72"/>
    </location>
</feature>
<feature type="compositionally biased region" description="Basic residues" evidence="1">
    <location>
        <begin position="21"/>
        <end position="30"/>
    </location>
</feature>